<dbReference type="InterPro" id="IPR036922">
    <property type="entry name" value="Rieske_2Fe-2S_sf"/>
</dbReference>
<keyword evidence="2" id="KW-0479">Metal-binding</keyword>
<dbReference type="EMBL" id="CAFBRB010000049">
    <property type="protein sequence ID" value="CAB5074378.1"/>
    <property type="molecule type" value="Genomic_DNA"/>
</dbReference>
<evidence type="ECO:0000313" key="8">
    <source>
        <dbReference type="EMBL" id="CAB4829091.1"/>
    </source>
</evidence>
<evidence type="ECO:0000256" key="3">
    <source>
        <dbReference type="ARBA" id="ARBA00023004"/>
    </source>
</evidence>
<organism evidence="7">
    <name type="scientific">freshwater metagenome</name>
    <dbReference type="NCBI Taxonomy" id="449393"/>
    <lineage>
        <taxon>unclassified sequences</taxon>
        <taxon>metagenomes</taxon>
        <taxon>ecological metagenomes</taxon>
    </lineage>
</organism>
<dbReference type="GO" id="GO:0046872">
    <property type="term" value="F:metal ion binding"/>
    <property type="evidence" value="ECO:0007669"/>
    <property type="project" value="UniProtKB-KW"/>
</dbReference>
<dbReference type="EMBL" id="CAFBMY010000044">
    <property type="protein sequence ID" value="CAB4922090.1"/>
    <property type="molecule type" value="Genomic_DNA"/>
</dbReference>
<dbReference type="Pfam" id="PF00355">
    <property type="entry name" value="Rieske"/>
    <property type="match status" value="1"/>
</dbReference>
<dbReference type="AlphaFoldDB" id="A0A6J6QCM1"/>
<dbReference type="InterPro" id="IPR017941">
    <property type="entry name" value="Rieske_2Fe-2S"/>
</dbReference>
<dbReference type="EMBL" id="CAEZWO010000065">
    <property type="protein sequence ID" value="CAB4661178.1"/>
    <property type="molecule type" value="Genomic_DNA"/>
</dbReference>
<keyword evidence="1" id="KW-0001">2Fe-2S</keyword>
<dbReference type="EMBL" id="CAFABI010000071">
    <property type="protein sequence ID" value="CAB4829091.1"/>
    <property type="molecule type" value="Genomic_DNA"/>
</dbReference>
<sequence>MIKVSRRKLLQTAVAIIPGFLLTGMNTAQAFSLKEAAATKLGSLVDKSSAIKVGKSHIYNGQSATGQQVKVVLTRTKKGLFAFNGACTHQGCGVSIQGSTLVCPCHGSKFKADTGAVVTGPNGSPPSSISPLGKFKVTESKGNIYIK</sequence>
<evidence type="ECO:0000313" key="6">
    <source>
        <dbReference type="EMBL" id="CAB4661178.1"/>
    </source>
</evidence>
<evidence type="ECO:0000313" key="10">
    <source>
        <dbReference type="EMBL" id="CAB4922090.1"/>
    </source>
</evidence>
<keyword evidence="3" id="KW-0408">Iron</keyword>
<dbReference type="PROSITE" id="PS51318">
    <property type="entry name" value="TAT"/>
    <property type="match status" value="1"/>
</dbReference>
<evidence type="ECO:0000256" key="1">
    <source>
        <dbReference type="ARBA" id="ARBA00022714"/>
    </source>
</evidence>
<evidence type="ECO:0000313" key="13">
    <source>
        <dbReference type="EMBL" id="CAB5074378.1"/>
    </source>
</evidence>
<dbReference type="InterPro" id="IPR006311">
    <property type="entry name" value="TAT_signal"/>
</dbReference>
<evidence type="ECO:0000313" key="9">
    <source>
        <dbReference type="EMBL" id="CAB4845149.1"/>
    </source>
</evidence>
<dbReference type="SUPFAM" id="SSF50022">
    <property type="entry name" value="ISP domain"/>
    <property type="match status" value="1"/>
</dbReference>
<dbReference type="GO" id="GO:0051537">
    <property type="term" value="F:2 iron, 2 sulfur cluster binding"/>
    <property type="evidence" value="ECO:0007669"/>
    <property type="project" value="UniProtKB-KW"/>
</dbReference>
<proteinExistence type="predicted"/>
<dbReference type="EMBL" id="CAFBQK010000101">
    <property type="protein sequence ID" value="CAB5052708.1"/>
    <property type="molecule type" value="Genomic_DNA"/>
</dbReference>
<evidence type="ECO:0000256" key="4">
    <source>
        <dbReference type="ARBA" id="ARBA00023014"/>
    </source>
</evidence>
<dbReference type="EMBL" id="CAEZYB010000078">
    <property type="protein sequence ID" value="CAB4707183.1"/>
    <property type="molecule type" value="Genomic_DNA"/>
</dbReference>
<evidence type="ECO:0000256" key="2">
    <source>
        <dbReference type="ARBA" id="ARBA00022723"/>
    </source>
</evidence>
<evidence type="ECO:0000313" key="12">
    <source>
        <dbReference type="EMBL" id="CAB5052708.1"/>
    </source>
</evidence>
<name>A0A6J6QCM1_9ZZZZ</name>
<accession>A0A6J6QCM1</accession>
<evidence type="ECO:0000313" key="11">
    <source>
        <dbReference type="EMBL" id="CAB4979470.1"/>
    </source>
</evidence>
<reference evidence="7" key="1">
    <citation type="submission" date="2020-05" db="EMBL/GenBank/DDBJ databases">
        <authorList>
            <person name="Chiriac C."/>
            <person name="Salcher M."/>
            <person name="Ghai R."/>
            <person name="Kavagutti S V."/>
        </authorList>
    </citation>
    <scope>NUCLEOTIDE SEQUENCE</scope>
</reference>
<dbReference type="PROSITE" id="PS51296">
    <property type="entry name" value="RIESKE"/>
    <property type="match status" value="1"/>
</dbReference>
<evidence type="ECO:0000259" key="5">
    <source>
        <dbReference type="PROSITE" id="PS51296"/>
    </source>
</evidence>
<feature type="domain" description="Rieske" evidence="5">
    <location>
        <begin position="50"/>
        <end position="146"/>
    </location>
</feature>
<protein>
    <submittedName>
        <fullName evidence="7">Unannotated protein</fullName>
    </submittedName>
</protein>
<evidence type="ECO:0000313" key="7">
    <source>
        <dbReference type="EMBL" id="CAB4707183.1"/>
    </source>
</evidence>
<dbReference type="Gene3D" id="2.102.10.10">
    <property type="entry name" value="Rieske [2Fe-2S] iron-sulphur domain"/>
    <property type="match status" value="1"/>
</dbReference>
<gene>
    <name evidence="6" type="ORF">UFOPK2254_00759</name>
    <name evidence="7" type="ORF">UFOPK2646_00771</name>
    <name evidence="8" type="ORF">UFOPK3197_00736</name>
    <name evidence="9" type="ORF">UFOPK3241_01258</name>
    <name evidence="10" type="ORF">UFOPK3707_00402</name>
    <name evidence="11" type="ORF">UFOPK3937_00647</name>
    <name evidence="12" type="ORF">UFOPK4265_00831</name>
    <name evidence="13" type="ORF">UFOPK4401_00588</name>
</gene>
<dbReference type="CDD" id="cd03467">
    <property type="entry name" value="Rieske"/>
    <property type="match status" value="1"/>
</dbReference>
<dbReference type="EMBL" id="CAFAZX010000092">
    <property type="protein sequence ID" value="CAB4845149.1"/>
    <property type="molecule type" value="Genomic_DNA"/>
</dbReference>
<keyword evidence="4" id="KW-0411">Iron-sulfur</keyword>
<dbReference type="EMBL" id="CAFBOJ010000058">
    <property type="protein sequence ID" value="CAB4979470.1"/>
    <property type="molecule type" value="Genomic_DNA"/>
</dbReference>